<name>A0A7T0FZF8_9BACT</name>
<accession>A0A7T0FZF8</accession>
<dbReference type="AlphaFoldDB" id="A0A7T0FZF8"/>
<evidence type="ECO:0000313" key="2">
    <source>
        <dbReference type="Proteomes" id="UP000594688"/>
    </source>
</evidence>
<dbReference type="EMBL" id="CP048685">
    <property type="protein sequence ID" value="QPJ60813.1"/>
    <property type="molecule type" value="Genomic_DNA"/>
</dbReference>
<dbReference type="Proteomes" id="UP000594688">
    <property type="component" value="Chromosome"/>
</dbReference>
<evidence type="ECO:0000313" key="1">
    <source>
        <dbReference type="EMBL" id="QPJ60813.1"/>
    </source>
</evidence>
<dbReference type="KEGG" id="nli:G3M70_02485"/>
<gene>
    <name evidence="1" type="ORF">G3M70_02485</name>
</gene>
<proteinExistence type="predicted"/>
<reference evidence="1 2" key="1">
    <citation type="submission" date="2020-02" db="EMBL/GenBank/DDBJ databases">
        <title>Genomic and physiological characterization of two novel Nitrospinaceae genera.</title>
        <authorList>
            <person name="Mueller A.J."/>
            <person name="Jung M.-Y."/>
            <person name="Strachan C.R."/>
            <person name="Herbold C.W."/>
            <person name="Kirkegaard R.H."/>
            <person name="Daims H."/>
        </authorList>
    </citation>
    <scope>NUCLEOTIDE SEQUENCE [LARGE SCALE GENOMIC DNA]</scope>
    <source>
        <strain evidence="1">EB</strain>
    </source>
</reference>
<organism evidence="1 2">
    <name type="scientific">Candidatus Nitronauta litoralis</name>
    <dbReference type="NCBI Taxonomy" id="2705533"/>
    <lineage>
        <taxon>Bacteria</taxon>
        <taxon>Pseudomonadati</taxon>
        <taxon>Nitrospinota/Tectimicrobiota group</taxon>
        <taxon>Nitrospinota</taxon>
        <taxon>Nitrospinia</taxon>
        <taxon>Nitrospinales</taxon>
        <taxon>Nitrospinaceae</taxon>
        <taxon>Candidatus Nitronauta</taxon>
    </lineage>
</organism>
<sequence>MGSIKSKRVRFIIGCVVVFAIAAYNNTEFAQRNQIHYGSLQLGKTVSFEASTTGERIAIALKTKTPQDLMYTVTGPDGKEIIARADTVKSKHRGFFFRVQQPGTHTLKADYDCSNCSPGIGFTTVDIHKSQTG</sequence>
<protein>
    <submittedName>
        <fullName evidence="1">Uncharacterized protein</fullName>
    </submittedName>
</protein>